<accession>A0AAD6V1W7</accession>
<sequence>MNLFFNPQPGEFSGQLGGDDRWSRLGVAIRRPLENIRLSVMRKGRMYTSIEIAHPLLEEKFGPVKQHPHITGQEYSPAVGRKIRTGQAESAHHWTRELTSCWKENSDRSSSVRTLLHEKTHRLLEENSDRSCKVHTSLDGKTHPLLEEKRTSQAASAHHWMRKLTCCWKKNSDRSSSVRTSRDEKTHPLLEEKFGQKIRTGQAASAHHRTRKLTGCWKKNSDRSSSVRTLLDENTHYLIEVKFGPVKQSLHITGRENSHTVGREKSDQSSSVCTSRDEKTHLLLEEKFEQVKQSPHITR</sequence>
<evidence type="ECO:0000313" key="2">
    <source>
        <dbReference type="EMBL" id="KAJ7197443.1"/>
    </source>
</evidence>
<dbReference type="AlphaFoldDB" id="A0AAD6V1W7"/>
<proteinExistence type="predicted"/>
<organism evidence="2 3">
    <name type="scientific">Mycena pura</name>
    <dbReference type="NCBI Taxonomy" id="153505"/>
    <lineage>
        <taxon>Eukaryota</taxon>
        <taxon>Fungi</taxon>
        <taxon>Dikarya</taxon>
        <taxon>Basidiomycota</taxon>
        <taxon>Agaricomycotina</taxon>
        <taxon>Agaricomycetes</taxon>
        <taxon>Agaricomycetidae</taxon>
        <taxon>Agaricales</taxon>
        <taxon>Marasmiineae</taxon>
        <taxon>Mycenaceae</taxon>
        <taxon>Mycena</taxon>
    </lineage>
</organism>
<feature type="region of interest" description="Disordered" evidence="1">
    <location>
        <begin position="254"/>
        <end position="277"/>
    </location>
</feature>
<dbReference type="EMBL" id="JARJCW010000078">
    <property type="protein sequence ID" value="KAJ7197443.1"/>
    <property type="molecule type" value="Genomic_DNA"/>
</dbReference>
<evidence type="ECO:0000313" key="3">
    <source>
        <dbReference type="Proteomes" id="UP001219525"/>
    </source>
</evidence>
<comment type="caution">
    <text evidence="2">The sequence shown here is derived from an EMBL/GenBank/DDBJ whole genome shotgun (WGS) entry which is preliminary data.</text>
</comment>
<name>A0AAD6V1W7_9AGAR</name>
<feature type="compositionally biased region" description="Basic and acidic residues" evidence="1">
    <location>
        <begin position="254"/>
        <end position="267"/>
    </location>
</feature>
<protein>
    <submittedName>
        <fullName evidence="2">Uncharacterized protein</fullName>
    </submittedName>
</protein>
<reference evidence="2" key="1">
    <citation type="submission" date="2023-03" db="EMBL/GenBank/DDBJ databases">
        <title>Massive genome expansion in bonnet fungi (Mycena s.s.) driven by repeated elements and novel gene families across ecological guilds.</title>
        <authorList>
            <consortium name="Lawrence Berkeley National Laboratory"/>
            <person name="Harder C.B."/>
            <person name="Miyauchi S."/>
            <person name="Viragh M."/>
            <person name="Kuo A."/>
            <person name="Thoen E."/>
            <person name="Andreopoulos B."/>
            <person name="Lu D."/>
            <person name="Skrede I."/>
            <person name="Drula E."/>
            <person name="Henrissat B."/>
            <person name="Morin E."/>
            <person name="Kohler A."/>
            <person name="Barry K."/>
            <person name="LaButti K."/>
            <person name="Morin E."/>
            <person name="Salamov A."/>
            <person name="Lipzen A."/>
            <person name="Mereny Z."/>
            <person name="Hegedus B."/>
            <person name="Baldrian P."/>
            <person name="Stursova M."/>
            <person name="Weitz H."/>
            <person name="Taylor A."/>
            <person name="Grigoriev I.V."/>
            <person name="Nagy L.G."/>
            <person name="Martin F."/>
            <person name="Kauserud H."/>
        </authorList>
    </citation>
    <scope>NUCLEOTIDE SEQUENCE</scope>
    <source>
        <strain evidence="2">9144</strain>
    </source>
</reference>
<evidence type="ECO:0000256" key="1">
    <source>
        <dbReference type="SAM" id="MobiDB-lite"/>
    </source>
</evidence>
<keyword evidence="3" id="KW-1185">Reference proteome</keyword>
<gene>
    <name evidence="2" type="ORF">GGX14DRAFT_402677</name>
</gene>
<dbReference type="Proteomes" id="UP001219525">
    <property type="component" value="Unassembled WGS sequence"/>
</dbReference>